<evidence type="ECO:0000313" key="1">
    <source>
        <dbReference type="EMBL" id="GFP20921.1"/>
    </source>
</evidence>
<comment type="caution">
    <text evidence="2">The sequence shown here is derived from an EMBL/GenBank/DDBJ whole genome shotgun (WGS) entry which is preliminary data.</text>
</comment>
<dbReference type="EMBL" id="BLRV01000008">
    <property type="protein sequence ID" value="GFP20921.1"/>
    <property type="molecule type" value="Genomic_DNA"/>
</dbReference>
<keyword evidence="4" id="KW-1185">Reference proteome</keyword>
<organism evidence="2 4">
    <name type="scientific">Candidatus Hakubella thermalkaliphila</name>
    <dbReference type="NCBI Taxonomy" id="2754717"/>
    <lineage>
        <taxon>Bacteria</taxon>
        <taxon>Bacillati</taxon>
        <taxon>Actinomycetota</taxon>
        <taxon>Actinomycetota incertae sedis</taxon>
        <taxon>Candidatus Hakubellales</taxon>
        <taxon>Candidatus Hakubellaceae</taxon>
        <taxon>Candidatus Hakubella</taxon>
    </lineage>
</organism>
<protein>
    <submittedName>
        <fullName evidence="2">Uncharacterized protein</fullName>
    </submittedName>
</protein>
<dbReference type="Proteomes" id="UP000591948">
    <property type="component" value="Unassembled WGS sequence"/>
</dbReference>
<dbReference type="Proteomes" id="UP000580051">
    <property type="component" value="Unassembled WGS sequence"/>
</dbReference>
<dbReference type="AlphaFoldDB" id="A0A6V8P8A6"/>
<gene>
    <name evidence="1" type="ORF">HKBW3S06_00148</name>
    <name evidence="2" type="ORF">HKBW3S33_01705</name>
</gene>
<evidence type="ECO:0000313" key="3">
    <source>
        <dbReference type="Proteomes" id="UP000580051"/>
    </source>
</evidence>
<reference evidence="3 4" key="1">
    <citation type="journal article" date="2020" name="Front. Microbiol.">
        <title>Single-cell genomics of novel Actinobacteria with the Wood-Ljungdahl pathway discovered in a serpentinizing system.</title>
        <authorList>
            <person name="Merino N."/>
            <person name="Kawai M."/>
            <person name="Boyd E.S."/>
            <person name="Colman D.R."/>
            <person name="McGlynn S.E."/>
            <person name="Nealson K.H."/>
            <person name="Kurokawa K."/>
            <person name="Hongoh Y."/>
        </authorList>
    </citation>
    <scope>NUCLEOTIDE SEQUENCE [LARGE SCALE GENOMIC DNA]</scope>
    <source>
        <strain evidence="1 3">S06</strain>
        <strain evidence="2 4">S33</strain>
    </source>
</reference>
<accession>A0A6V8P8A6</accession>
<name>A0A6V8P8A6_9ACTN</name>
<proteinExistence type="predicted"/>
<sequence>MVSLLTERTATVRRYEITYSGQCPQMRTAYEYEFCVKEGGRSFRVVVGTTDTVLSIVSNRAGQTEEELQAQLPQIIFKKLHAELLSKGIPASGDLLMTSYDPEVDNLVQVPNSASFWRNREGIICAWLLILRETTPKDLQRPACVWIARCQTLGLSVNT</sequence>
<evidence type="ECO:0000313" key="4">
    <source>
        <dbReference type="Proteomes" id="UP000591948"/>
    </source>
</evidence>
<dbReference type="EMBL" id="BLRY01000166">
    <property type="protein sequence ID" value="GFP28290.1"/>
    <property type="molecule type" value="Genomic_DNA"/>
</dbReference>
<evidence type="ECO:0000313" key="2">
    <source>
        <dbReference type="EMBL" id="GFP28290.1"/>
    </source>
</evidence>